<feature type="binding site" evidence="4">
    <location>
        <begin position="30"/>
        <end position="32"/>
    </location>
    <ligand>
        <name>3-dehydroquinate</name>
        <dbReference type="ChEBI" id="CHEBI:32364"/>
    </ligand>
</feature>
<comment type="similarity">
    <text evidence="4">Belongs to the type-I 3-dehydroquinase family.</text>
</comment>
<dbReference type="GO" id="GO:0003855">
    <property type="term" value="F:3-dehydroquinate dehydratase activity"/>
    <property type="evidence" value="ECO:0007669"/>
    <property type="project" value="UniProtKB-UniRule"/>
</dbReference>
<dbReference type="GO" id="GO:0008652">
    <property type="term" value="P:amino acid biosynthetic process"/>
    <property type="evidence" value="ECO:0007669"/>
    <property type="project" value="UniProtKB-KW"/>
</dbReference>
<name>A0A6N9TQ90_DISTH</name>
<dbReference type="InterPro" id="IPR018508">
    <property type="entry name" value="3-dehydroquinate_DH_AS"/>
</dbReference>
<feature type="active site" description="Schiff-base intermediate with substrate" evidence="4">
    <location>
        <position position="147"/>
    </location>
</feature>
<dbReference type="PANTHER" id="PTHR43699:SF1">
    <property type="entry name" value="3-DEHYDROQUINATE DEHYDRATASE"/>
    <property type="match status" value="1"/>
</dbReference>
<dbReference type="GO" id="GO:0009073">
    <property type="term" value="P:aromatic amino acid family biosynthetic process"/>
    <property type="evidence" value="ECO:0007669"/>
    <property type="project" value="UniProtKB-KW"/>
</dbReference>
<feature type="binding site" evidence="4">
    <location>
        <position position="60"/>
    </location>
    <ligand>
        <name>3-dehydroquinate</name>
        <dbReference type="ChEBI" id="CHEBI:32364"/>
    </ligand>
</feature>
<feature type="active site" description="Proton donor/acceptor" evidence="4">
    <location>
        <position position="120"/>
    </location>
</feature>
<dbReference type="Gene3D" id="3.20.20.70">
    <property type="entry name" value="Aldolase class I"/>
    <property type="match status" value="1"/>
</dbReference>
<dbReference type="PANTHER" id="PTHR43699">
    <property type="entry name" value="3-DEHYDROQUINATE DEHYDRATASE"/>
    <property type="match status" value="1"/>
</dbReference>
<evidence type="ECO:0000256" key="2">
    <source>
        <dbReference type="ARBA" id="ARBA00023239"/>
    </source>
</evidence>
<sequence length="234" mass="24804">MICVALAERSVRDLLEAADRAAAGGADLVEVRLDALGAPGPADVETLLGAAPLPLVFTNRHPGEGGAFRGPEEARVAPLIAAARSGAAYVDIELRTEAGLRRRLREAATSGGARLIVSHHDFAATPPPETLRDILARQHAAGADVAKLVTTARSPEEARRLLFLYPEAETRDLPLVAFAMGPFGRTTRLACLALGAPFTYATLEAGRETAPGQVPLAELRDILDRLQAPQNTRR</sequence>
<feature type="binding site" evidence="4">
    <location>
        <position position="213"/>
    </location>
    <ligand>
        <name>3-dehydroquinate</name>
        <dbReference type="ChEBI" id="CHEBI:32364"/>
    </ligand>
</feature>
<dbReference type="PROSITE" id="PS01028">
    <property type="entry name" value="DEHYDROQUINASE_I"/>
    <property type="match status" value="1"/>
</dbReference>
<dbReference type="InterPro" id="IPR013785">
    <property type="entry name" value="Aldolase_TIM"/>
</dbReference>
<keyword evidence="2 4" id="KW-0456">Lyase</keyword>
<comment type="function">
    <text evidence="4">Involved in the third step of the chorismate pathway, which leads to the biosynthesis of aromatic amino acids. Catalyzes the cis-dehydration of 3-dehydroquinate (DHQ) and introduces the first double bond of the aromatic ring to yield 3-dehydroshikimate.</text>
</comment>
<dbReference type="UniPathway" id="UPA00053">
    <property type="reaction ID" value="UER00086"/>
</dbReference>
<dbReference type="GO" id="GO:0046279">
    <property type="term" value="P:3,4-dihydroxybenzoate biosynthetic process"/>
    <property type="evidence" value="ECO:0007669"/>
    <property type="project" value="UniProtKB-ARBA"/>
</dbReference>
<evidence type="ECO:0000313" key="6">
    <source>
        <dbReference type="Proteomes" id="UP000469346"/>
    </source>
</evidence>
<dbReference type="AlphaFoldDB" id="A0A6N9TQ90"/>
<feature type="binding site" evidence="4">
    <location>
        <position position="209"/>
    </location>
    <ligand>
        <name>3-dehydroquinate</name>
        <dbReference type="ChEBI" id="CHEBI:32364"/>
    </ligand>
</feature>
<organism evidence="5 6">
    <name type="scientific">Dissulfurirhabdus thermomarina</name>
    <dbReference type="NCBI Taxonomy" id="1765737"/>
    <lineage>
        <taxon>Bacteria</taxon>
        <taxon>Deltaproteobacteria</taxon>
        <taxon>Dissulfurirhabdaceae</taxon>
        <taxon>Dissulfurirhabdus</taxon>
    </lineage>
</organism>
<proteinExistence type="inferred from homology"/>
<dbReference type="NCBIfam" id="TIGR01093">
    <property type="entry name" value="aroD"/>
    <property type="match status" value="1"/>
</dbReference>
<dbReference type="EMBL" id="JAAGRR010000044">
    <property type="protein sequence ID" value="NDY42273.1"/>
    <property type="molecule type" value="Genomic_DNA"/>
</dbReference>
<dbReference type="Proteomes" id="UP000469346">
    <property type="component" value="Unassembled WGS sequence"/>
</dbReference>
<keyword evidence="4" id="KW-0057">Aromatic amino acid biosynthesis</keyword>
<dbReference type="InterPro" id="IPR001381">
    <property type="entry name" value="DHquinase_I"/>
</dbReference>
<dbReference type="SUPFAM" id="SSF51569">
    <property type="entry name" value="Aldolase"/>
    <property type="match status" value="1"/>
</dbReference>
<comment type="subunit">
    <text evidence="4">Homodimer.</text>
</comment>
<dbReference type="EC" id="4.2.1.10" evidence="4"/>
<dbReference type="Pfam" id="PF01487">
    <property type="entry name" value="DHquinase_I"/>
    <property type="match status" value="1"/>
</dbReference>
<protein>
    <recommendedName>
        <fullName evidence="4">3-dehydroquinate dehydratase</fullName>
        <shortName evidence="4">3-dehydroquinase</shortName>
        <ecNumber evidence="4">4.2.1.10</ecNumber>
    </recommendedName>
    <alternativeName>
        <fullName evidence="4">Type I DHQase</fullName>
    </alternativeName>
    <alternativeName>
        <fullName evidence="4">Type I dehydroquinase</fullName>
        <shortName evidence="4">DHQ1</shortName>
    </alternativeName>
</protein>
<keyword evidence="6" id="KW-1185">Reference proteome</keyword>
<dbReference type="GO" id="GO:0009423">
    <property type="term" value="P:chorismate biosynthetic process"/>
    <property type="evidence" value="ECO:0007669"/>
    <property type="project" value="UniProtKB-UniRule"/>
</dbReference>
<evidence type="ECO:0000256" key="1">
    <source>
        <dbReference type="ARBA" id="ARBA00001864"/>
    </source>
</evidence>
<dbReference type="InterPro" id="IPR050146">
    <property type="entry name" value="Type-I_3-dehydroquinase"/>
</dbReference>
<feature type="binding site" evidence="4">
    <location>
        <position position="188"/>
    </location>
    <ligand>
        <name>3-dehydroquinate</name>
        <dbReference type="ChEBI" id="CHEBI:32364"/>
    </ligand>
</feature>
<comment type="pathway">
    <text evidence="4">Metabolic intermediate biosynthesis; chorismate biosynthesis; chorismate from D-erythrose 4-phosphate and phosphoenolpyruvate: step 3/7.</text>
</comment>
<keyword evidence="4" id="KW-0028">Amino-acid biosynthesis</keyword>
<comment type="catalytic activity">
    <reaction evidence="1 4">
        <text>3-dehydroquinate = 3-dehydroshikimate + H2O</text>
        <dbReference type="Rhea" id="RHEA:21096"/>
        <dbReference type="ChEBI" id="CHEBI:15377"/>
        <dbReference type="ChEBI" id="CHEBI:16630"/>
        <dbReference type="ChEBI" id="CHEBI:32364"/>
        <dbReference type="EC" id="4.2.1.10"/>
    </reaction>
</comment>
<comment type="caution">
    <text evidence="5">The sequence shown here is derived from an EMBL/GenBank/DDBJ whole genome shotgun (WGS) entry which is preliminary data.</text>
</comment>
<dbReference type="RefSeq" id="WP_163298417.1">
    <property type="nucleotide sequence ID" value="NZ_JAAGRR010000044.1"/>
</dbReference>
<evidence type="ECO:0000256" key="3">
    <source>
        <dbReference type="ARBA" id="ARBA00023270"/>
    </source>
</evidence>
<keyword evidence="3 4" id="KW-0704">Schiff base</keyword>
<dbReference type="HAMAP" id="MF_00214">
    <property type="entry name" value="AroD"/>
    <property type="match status" value="1"/>
</dbReference>
<evidence type="ECO:0000256" key="4">
    <source>
        <dbReference type="HAMAP-Rule" id="MF_00214"/>
    </source>
</evidence>
<evidence type="ECO:0000313" key="5">
    <source>
        <dbReference type="EMBL" id="NDY42273.1"/>
    </source>
</evidence>
<accession>A0A6N9TQ90</accession>
<gene>
    <name evidence="4 5" type="primary">aroD</name>
    <name evidence="5" type="ORF">G3N55_05375</name>
</gene>
<comment type="caution">
    <text evidence="4">Lacks conserved residue(s) required for the propagation of feature annotation.</text>
</comment>
<reference evidence="5 6" key="1">
    <citation type="submission" date="2020-02" db="EMBL/GenBank/DDBJ databases">
        <title>Comparative genomics of sulfur disproportionating microorganisms.</title>
        <authorList>
            <person name="Ward L.M."/>
            <person name="Bertran E."/>
            <person name="Johnston D.T."/>
        </authorList>
    </citation>
    <scope>NUCLEOTIDE SEQUENCE [LARGE SCALE GENOMIC DNA]</scope>
    <source>
        <strain evidence="5 6">DSM 100025</strain>
    </source>
</reference>
<dbReference type="CDD" id="cd00502">
    <property type="entry name" value="DHQase_I"/>
    <property type="match status" value="1"/>
</dbReference>